<accession>A0A554LLY1</accession>
<dbReference type="SMART" id="SM00986">
    <property type="entry name" value="UDG"/>
    <property type="match status" value="1"/>
</dbReference>
<dbReference type="Proteomes" id="UP000316495">
    <property type="component" value="Unassembled WGS sequence"/>
</dbReference>
<dbReference type="GO" id="GO:0006281">
    <property type="term" value="P:DNA repair"/>
    <property type="evidence" value="ECO:0007669"/>
    <property type="project" value="UniProtKB-KW"/>
</dbReference>
<comment type="catalytic activity">
    <reaction evidence="1">
        <text>Hydrolyzes single-stranded DNA or mismatched double-stranded DNA and polynucleotides, releasing free uracil.</text>
        <dbReference type="EC" id="3.2.2.27"/>
    </reaction>
</comment>
<dbReference type="NCBIfam" id="TIGR00758">
    <property type="entry name" value="UDG_fam4"/>
    <property type="match status" value="1"/>
</dbReference>
<evidence type="ECO:0000313" key="14">
    <source>
        <dbReference type="Proteomes" id="UP000316495"/>
    </source>
</evidence>
<comment type="similarity">
    <text evidence="2">Belongs to the uracil-DNA glycosylase (UDG) superfamily. Type 4 (UDGa) family.</text>
</comment>
<comment type="caution">
    <text evidence="13">The sequence shown here is derived from an EMBL/GenBank/DDBJ whole genome shotgun (WGS) entry which is preliminary data.</text>
</comment>
<evidence type="ECO:0000256" key="2">
    <source>
        <dbReference type="ARBA" id="ARBA00006521"/>
    </source>
</evidence>
<dbReference type="GO" id="GO:0051539">
    <property type="term" value="F:4 iron, 4 sulfur cluster binding"/>
    <property type="evidence" value="ECO:0007669"/>
    <property type="project" value="UniProtKB-KW"/>
</dbReference>
<keyword evidence="6" id="KW-0479">Metal-binding</keyword>
<keyword evidence="10" id="KW-0411">Iron-sulfur</keyword>
<evidence type="ECO:0000256" key="4">
    <source>
        <dbReference type="ARBA" id="ARBA00019403"/>
    </source>
</evidence>
<dbReference type="InterPro" id="IPR036895">
    <property type="entry name" value="Uracil-DNA_glycosylase-like_sf"/>
</dbReference>
<dbReference type="EC" id="3.2.2.27" evidence="3"/>
<feature type="domain" description="Uracil-DNA glycosylase-like" evidence="12">
    <location>
        <begin position="34"/>
        <end position="181"/>
    </location>
</feature>
<dbReference type="InterPro" id="IPR005273">
    <property type="entry name" value="Ura-DNA_glyco_family4"/>
</dbReference>
<dbReference type="InterPro" id="IPR005122">
    <property type="entry name" value="Uracil-DNA_glycosylase-like"/>
</dbReference>
<proteinExistence type="inferred from homology"/>
<evidence type="ECO:0000256" key="8">
    <source>
        <dbReference type="ARBA" id="ARBA00022801"/>
    </source>
</evidence>
<evidence type="ECO:0000256" key="5">
    <source>
        <dbReference type="ARBA" id="ARBA00022485"/>
    </source>
</evidence>
<dbReference type="SMART" id="SM00987">
    <property type="entry name" value="UreE_C"/>
    <property type="match status" value="1"/>
</dbReference>
<dbReference type="AlphaFoldDB" id="A0A554LLY1"/>
<evidence type="ECO:0000256" key="3">
    <source>
        <dbReference type="ARBA" id="ARBA00012030"/>
    </source>
</evidence>
<dbReference type="GO" id="GO:0004844">
    <property type="term" value="F:uracil DNA N-glycosylase activity"/>
    <property type="evidence" value="ECO:0007669"/>
    <property type="project" value="UniProtKB-EC"/>
</dbReference>
<keyword evidence="5" id="KW-0004">4Fe-4S</keyword>
<evidence type="ECO:0000313" key="13">
    <source>
        <dbReference type="EMBL" id="TSC93867.1"/>
    </source>
</evidence>
<dbReference type="PANTHER" id="PTHR33693:SF1">
    <property type="entry name" value="TYPE-4 URACIL-DNA GLYCOSYLASE"/>
    <property type="match status" value="1"/>
</dbReference>
<dbReference type="Pfam" id="PF03167">
    <property type="entry name" value="UDG"/>
    <property type="match status" value="1"/>
</dbReference>
<protein>
    <recommendedName>
        <fullName evidence="4">Type-4 uracil-DNA glycosylase</fullName>
        <ecNumber evidence="3">3.2.2.27</ecNumber>
    </recommendedName>
</protein>
<dbReference type="GO" id="GO:0046872">
    <property type="term" value="F:metal ion binding"/>
    <property type="evidence" value="ECO:0007669"/>
    <property type="project" value="UniProtKB-KW"/>
</dbReference>
<evidence type="ECO:0000256" key="7">
    <source>
        <dbReference type="ARBA" id="ARBA00022763"/>
    </source>
</evidence>
<dbReference type="PANTHER" id="PTHR33693">
    <property type="entry name" value="TYPE-5 URACIL-DNA GLYCOSYLASE"/>
    <property type="match status" value="1"/>
</dbReference>
<dbReference type="SUPFAM" id="SSF52141">
    <property type="entry name" value="Uracil-DNA glycosylase-like"/>
    <property type="match status" value="1"/>
</dbReference>
<evidence type="ECO:0000256" key="10">
    <source>
        <dbReference type="ARBA" id="ARBA00023014"/>
    </source>
</evidence>
<dbReference type="CDD" id="cd10030">
    <property type="entry name" value="UDG-F4_TTUDGA_SPO1dp_like"/>
    <property type="match status" value="1"/>
</dbReference>
<organism evidence="13 14">
    <name type="scientific">Candidatus Berkelbacteria bacterium Athens1014_28</name>
    <dbReference type="NCBI Taxonomy" id="2017145"/>
    <lineage>
        <taxon>Bacteria</taxon>
        <taxon>Candidatus Berkelbacteria</taxon>
    </lineage>
</organism>
<evidence type="ECO:0000256" key="9">
    <source>
        <dbReference type="ARBA" id="ARBA00023004"/>
    </source>
</evidence>
<keyword evidence="8" id="KW-0378">Hydrolase</keyword>
<dbReference type="Gene3D" id="3.40.470.10">
    <property type="entry name" value="Uracil-DNA glycosylase-like domain"/>
    <property type="match status" value="1"/>
</dbReference>
<gene>
    <name evidence="13" type="ORF">Athens101428_501</name>
</gene>
<name>A0A554LLY1_9BACT</name>
<dbReference type="EMBL" id="VMGN01000026">
    <property type="protein sequence ID" value="TSC93867.1"/>
    <property type="molecule type" value="Genomic_DNA"/>
</dbReference>
<evidence type="ECO:0000256" key="1">
    <source>
        <dbReference type="ARBA" id="ARBA00001400"/>
    </source>
</evidence>
<dbReference type="InterPro" id="IPR051536">
    <property type="entry name" value="UDG_Type-4/5"/>
</dbReference>
<evidence type="ECO:0000259" key="12">
    <source>
        <dbReference type="SMART" id="SM00986"/>
    </source>
</evidence>
<keyword evidence="7" id="KW-0227">DNA damage</keyword>
<evidence type="ECO:0000256" key="6">
    <source>
        <dbReference type="ARBA" id="ARBA00022723"/>
    </source>
</evidence>
<evidence type="ECO:0000256" key="11">
    <source>
        <dbReference type="ARBA" id="ARBA00023204"/>
    </source>
</evidence>
<keyword evidence="11" id="KW-0234">DNA repair</keyword>
<keyword evidence="9" id="KW-0408">Iron</keyword>
<reference evidence="13 14" key="1">
    <citation type="submission" date="2017-07" db="EMBL/GenBank/DDBJ databases">
        <title>Mechanisms for carbon and nitrogen cycling indicate functional differentiation within the Candidate Phyla Radiation.</title>
        <authorList>
            <person name="Danczak R.E."/>
            <person name="Johnston M.D."/>
            <person name="Kenah C."/>
            <person name="Slattery M."/>
            <person name="Wrighton K.C."/>
            <person name="Wilkins M.J."/>
        </authorList>
    </citation>
    <scope>NUCLEOTIDE SEQUENCE [LARGE SCALE GENOMIC DNA]</scope>
    <source>
        <strain evidence="13">Athens1014_28</strain>
    </source>
</reference>
<sequence length="212" mass="24046">MNREEKIKKLDELQKEVSGCGKCSLSKTRTQTVFGEGDPDSEIFFVGEAPGYNEDQQGIPFCGAAGKFLDQLLASIELDRNKVYIANTLKCRPPDNRDPEPEEKTACRDYLTQQVEIISPKIIITMGRHSTETYLPGIGGITKTRAKLFRRPNGRFYFPLYHPAAALHNGSLRRTLEDDFKKIPEAIKKVKAELEKVVEKVEEKKVKNLKLF</sequence>